<dbReference type="PANTHER" id="PTHR21240">
    <property type="entry name" value="2-AMINO-3-CARBOXYLMUCONATE-6-SEMIALDEHYDE DECARBOXYLASE"/>
    <property type="match status" value="1"/>
</dbReference>
<name>A0A1G8GUJ0_9ACTN</name>
<dbReference type="Gene3D" id="3.20.20.140">
    <property type="entry name" value="Metal-dependent hydrolases"/>
    <property type="match status" value="1"/>
</dbReference>
<gene>
    <name evidence="3" type="ORF">SAMN05421505_12924</name>
</gene>
<organism evidence="3 4">
    <name type="scientific">Sinosporangium album</name>
    <dbReference type="NCBI Taxonomy" id="504805"/>
    <lineage>
        <taxon>Bacteria</taxon>
        <taxon>Bacillati</taxon>
        <taxon>Actinomycetota</taxon>
        <taxon>Actinomycetes</taxon>
        <taxon>Streptosporangiales</taxon>
        <taxon>Streptosporangiaceae</taxon>
        <taxon>Sinosporangium</taxon>
    </lineage>
</organism>
<dbReference type="InterPro" id="IPR032465">
    <property type="entry name" value="ACMSD"/>
</dbReference>
<dbReference type="STRING" id="504805.SAMN05421505_12924"/>
<reference evidence="3 4" key="1">
    <citation type="submission" date="2016-10" db="EMBL/GenBank/DDBJ databases">
        <authorList>
            <person name="de Groot N.N."/>
        </authorList>
    </citation>
    <scope>NUCLEOTIDE SEQUENCE [LARGE SCALE GENOMIC DNA]</scope>
    <source>
        <strain evidence="3 4">CPCC 201354</strain>
    </source>
</reference>
<dbReference type="OrthoDB" id="149172at2"/>
<accession>A0A1G8GUJ0</accession>
<keyword evidence="1" id="KW-0456">Lyase</keyword>
<dbReference type="SUPFAM" id="SSF51556">
    <property type="entry name" value="Metallo-dependent hydrolases"/>
    <property type="match status" value="1"/>
</dbReference>
<dbReference type="InterPro" id="IPR032466">
    <property type="entry name" value="Metal_Hydrolase"/>
</dbReference>
<dbReference type="RefSeq" id="WP_093173569.1">
    <property type="nucleotide sequence ID" value="NZ_FNCN01000029.1"/>
</dbReference>
<dbReference type="Proteomes" id="UP000198923">
    <property type="component" value="Unassembled WGS sequence"/>
</dbReference>
<dbReference type="GO" id="GO:0019748">
    <property type="term" value="P:secondary metabolic process"/>
    <property type="evidence" value="ECO:0007669"/>
    <property type="project" value="TreeGrafter"/>
</dbReference>
<feature type="domain" description="Amidohydrolase-related" evidence="2">
    <location>
        <begin position="3"/>
        <end position="311"/>
    </location>
</feature>
<dbReference type="Pfam" id="PF04909">
    <property type="entry name" value="Amidohydro_2"/>
    <property type="match status" value="1"/>
</dbReference>
<sequence length="314" mass="34360">MRIDVHCHYYPDDYIALLESHGVDVAVTRGLGADGSDESMARRFRLMDEAKVDLQILSPASSQPYFDDAETAVAAARLVNDRHAEAVKAHPSRFRAFASLPLPHPEAALEELDRAMDGLGMVGVSITTSVLGRTLADPMLEPIYAELDRRGATLFIHPAGCGIDSHMITDQRLEWLVGAPIEDLMALTHILKSGVPLRYERMNIIVPHLGGGLPFLMQRFDNSAAAGNTNWPAKPSDLARRVWYDTVSWSQAAFRCTTDVIGADRLLFGTDFPYCSEAQYVSATNYYAGPELTDAQRKAIDGGTAARLLGLDAI</sequence>
<dbReference type="GO" id="GO:0005737">
    <property type="term" value="C:cytoplasm"/>
    <property type="evidence" value="ECO:0007669"/>
    <property type="project" value="TreeGrafter"/>
</dbReference>
<evidence type="ECO:0000313" key="4">
    <source>
        <dbReference type="Proteomes" id="UP000198923"/>
    </source>
</evidence>
<protein>
    <submittedName>
        <fullName evidence="3">Aminocarboxymuconate-semialdehyde decarboxylase</fullName>
    </submittedName>
</protein>
<dbReference type="GO" id="GO:0016831">
    <property type="term" value="F:carboxy-lyase activity"/>
    <property type="evidence" value="ECO:0007669"/>
    <property type="project" value="InterPro"/>
</dbReference>
<evidence type="ECO:0000259" key="2">
    <source>
        <dbReference type="Pfam" id="PF04909"/>
    </source>
</evidence>
<dbReference type="PANTHER" id="PTHR21240:SF28">
    <property type="entry name" value="ISO-OROTATE DECARBOXYLASE (EUROFUNG)"/>
    <property type="match status" value="1"/>
</dbReference>
<proteinExistence type="predicted"/>
<keyword evidence="4" id="KW-1185">Reference proteome</keyword>
<dbReference type="AlphaFoldDB" id="A0A1G8GUJ0"/>
<dbReference type="InterPro" id="IPR006680">
    <property type="entry name" value="Amidohydro-rel"/>
</dbReference>
<evidence type="ECO:0000256" key="1">
    <source>
        <dbReference type="ARBA" id="ARBA00023239"/>
    </source>
</evidence>
<dbReference type="GO" id="GO:0016787">
    <property type="term" value="F:hydrolase activity"/>
    <property type="evidence" value="ECO:0007669"/>
    <property type="project" value="InterPro"/>
</dbReference>
<dbReference type="EMBL" id="FNCN01000029">
    <property type="protein sequence ID" value="SDH98076.1"/>
    <property type="molecule type" value="Genomic_DNA"/>
</dbReference>
<evidence type="ECO:0000313" key="3">
    <source>
        <dbReference type="EMBL" id="SDH98076.1"/>
    </source>
</evidence>